<evidence type="ECO:0000256" key="2">
    <source>
        <dbReference type="ARBA" id="ARBA00022692"/>
    </source>
</evidence>
<gene>
    <name evidence="6" type="ORF">ACFQ1E_19775</name>
</gene>
<evidence type="ECO:0000256" key="1">
    <source>
        <dbReference type="ARBA" id="ARBA00004141"/>
    </source>
</evidence>
<dbReference type="Pfam" id="PF07681">
    <property type="entry name" value="DoxX"/>
    <property type="match status" value="1"/>
</dbReference>
<organism evidence="6 7">
    <name type="scientific">Sphingomonas canadensis</name>
    <dbReference type="NCBI Taxonomy" id="1219257"/>
    <lineage>
        <taxon>Bacteria</taxon>
        <taxon>Pseudomonadati</taxon>
        <taxon>Pseudomonadota</taxon>
        <taxon>Alphaproteobacteria</taxon>
        <taxon>Sphingomonadales</taxon>
        <taxon>Sphingomonadaceae</taxon>
        <taxon>Sphingomonas</taxon>
    </lineage>
</organism>
<dbReference type="Proteomes" id="UP001596977">
    <property type="component" value="Unassembled WGS sequence"/>
</dbReference>
<accession>A0ABW3HEC8</accession>
<comment type="subcellular location">
    <subcellularLocation>
        <location evidence="1">Membrane</location>
        <topology evidence="1">Multi-pass membrane protein</topology>
    </subcellularLocation>
</comment>
<keyword evidence="7" id="KW-1185">Reference proteome</keyword>
<evidence type="ECO:0000313" key="7">
    <source>
        <dbReference type="Proteomes" id="UP001596977"/>
    </source>
</evidence>
<name>A0ABW3HEC8_9SPHN</name>
<dbReference type="RefSeq" id="WP_264946499.1">
    <property type="nucleotide sequence ID" value="NZ_JAPDRA010000015.1"/>
</dbReference>
<evidence type="ECO:0000256" key="4">
    <source>
        <dbReference type="ARBA" id="ARBA00023136"/>
    </source>
</evidence>
<keyword evidence="3 5" id="KW-1133">Transmembrane helix</keyword>
<feature type="transmembrane region" description="Helical" evidence="5">
    <location>
        <begin position="111"/>
        <end position="130"/>
    </location>
</feature>
<feature type="transmembrane region" description="Helical" evidence="5">
    <location>
        <begin position="169"/>
        <end position="193"/>
    </location>
</feature>
<protein>
    <submittedName>
        <fullName evidence="6">DoxX family membrane protein</fullName>
    </submittedName>
</protein>
<proteinExistence type="predicted"/>
<comment type="caution">
    <text evidence="6">The sequence shown here is derived from an EMBL/GenBank/DDBJ whole genome shotgun (WGS) entry which is preliminary data.</text>
</comment>
<evidence type="ECO:0000256" key="5">
    <source>
        <dbReference type="SAM" id="Phobius"/>
    </source>
</evidence>
<reference evidence="7" key="1">
    <citation type="journal article" date="2019" name="Int. J. Syst. Evol. Microbiol.">
        <title>The Global Catalogue of Microorganisms (GCM) 10K type strain sequencing project: providing services to taxonomists for standard genome sequencing and annotation.</title>
        <authorList>
            <consortium name="The Broad Institute Genomics Platform"/>
            <consortium name="The Broad Institute Genome Sequencing Center for Infectious Disease"/>
            <person name="Wu L."/>
            <person name="Ma J."/>
        </authorList>
    </citation>
    <scope>NUCLEOTIDE SEQUENCE [LARGE SCALE GENOMIC DNA]</scope>
    <source>
        <strain evidence="7">CCUG 62982</strain>
    </source>
</reference>
<feature type="transmembrane region" description="Helical" evidence="5">
    <location>
        <begin position="82"/>
        <end position="99"/>
    </location>
</feature>
<dbReference type="EMBL" id="JBHTJG010000015">
    <property type="protein sequence ID" value="MFD0948588.1"/>
    <property type="molecule type" value="Genomic_DNA"/>
</dbReference>
<dbReference type="InterPro" id="IPR032808">
    <property type="entry name" value="DoxX"/>
</dbReference>
<keyword evidence="2 5" id="KW-0812">Transmembrane</keyword>
<feature type="transmembrane region" description="Helical" evidence="5">
    <location>
        <begin position="12"/>
        <end position="31"/>
    </location>
</feature>
<evidence type="ECO:0000313" key="6">
    <source>
        <dbReference type="EMBL" id="MFD0948588.1"/>
    </source>
</evidence>
<keyword evidence="4 5" id="KW-0472">Membrane</keyword>
<evidence type="ECO:0000256" key="3">
    <source>
        <dbReference type="ARBA" id="ARBA00022989"/>
    </source>
</evidence>
<sequence length="213" mass="23263">MHGAGWLDRATQAVRLMLGFAYLVNGLNWFVKIITPYPSISDFVDYMPPPDIVGALIENGIMFHLAKGIEVVTGIALLANRFVPLSLVVAMTVTVPVFITDVFKPEWKLRAFLMGSGSLVMNVYLLFAYFDHFRPMMALKAAPNLHPDRPQPAEGGAAADLLGALARPAMLALAPIALAMGLAMTVWLSTMIVQHAADPKAIHEVRKMVPRAR</sequence>